<feature type="region of interest" description="Disordered" evidence="1">
    <location>
        <begin position="313"/>
        <end position="375"/>
    </location>
</feature>
<keyword evidence="3" id="KW-1185">Reference proteome</keyword>
<dbReference type="AlphaFoldDB" id="A0AAD2Q2X8"/>
<accession>A0AAD2Q2X8</accession>
<proteinExistence type="predicted"/>
<feature type="compositionally biased region" description="Polar residues" evidence="1">
    <location>
        <begin position="313"/>
        <end position="336"/>
    </location>
</feature>
<evidence type="ECO:0000313" key="3">
    <source>
        <dbReference type="Proteomes" id="UP001295794"/>
    </source>
</evidence>
<feature type="compositionally biased region" description="Basic and acidic residues" evidence="1">
    <location>
        <begin position="429"/>
        <end position="438"/>
    </location>
</feature>
<dbReference type="CDD" id="cd22851">
    <property type="entry name" value="SMN_N"/>
    <property type="match status" value="1"/>
</dbReference>
<dbReference type="Proteomes" id="UP001295794">
    <property type="component" value="Unassembled WGS sequence"/>
</dbReference>
<evidence type="ECO:0000313" key="2">
    <source>
        <dbReference type="EMBL" id="CAK5270206.1"/>
    </source>
</evidence>
<reference evidence="2" key="1">
    <citation type="submission" date="2023-11" db="EMBL/GenBank/DDBJ databases">
        <authorList>
            <person name="De Vega J J."/>
            <person name="De Vega J J."/>
        </authorList>
    </citation>
    <scope>NUCLEOTIDE SEQUENCE</scope>
</reference>
<feature type="region of interest" description="Disordered" evidence="1">
    <location>
        <begin position="422"/>
        <end position="453"/>
    </location>
</feature>
<organism evidence="2 3">
    <name type="scientific">Mycena citricolor</name>
    <dbReference type="NCBI Taxonomy" id="2018698"/>
    <lineage>
        <taxon>Eukaryota</taxon>
        <taxon>Fungi</taxon>
        <taxon>Dikarya</taxon>
        <taxon>Basidiomycota</taxon>
        <taxon>Agaricomycotina</taxon>
        <taxon>Agaricomycetes</taxon>
        <taxon>Agaricomycetidae</taxon>
        <taxon>Agaricales</taxon>
        <taxon>Marasmiineae</taxon>
        <taxon>Mycenaceae</taxon>
        <taxon>Mycena</taxon>
    </lineage>
</organism>
<dbReference type="CDD" id="cd22852">
    <property type="entry name" value="SMN_C"/>
    <property type="match status" value="1"/>
</dbReference>
<dbReference type="InterPro" id="IPR047313">
    <property type="entry name" value="SMN_C"/>
</dbReference>
<protein>
    <submittedName>
        <fullName evidence="2">Uncharacterized protein</fullName>
    </submittedName>
</protein>
<feature type="compositionally biased region" description="Acidic residues" evidence="1">
    <location>
        <begin position="549"/>
        <end position="567"/>
    </location>
</feature>
<gene>
    <name evidence="2" type="ORF">MYCIT1_LOCUS14419</name>
</gene>
<name>A0AAD2Q2X8_9AGAR</name>
<feature type="region of interest" description="Disordered" evidence="1">
    <location>
        <begin position="265"/>
        <end position="294"/>
    </location>
</feature>
<dbReference type="EMBL" id="CAVNYO010000160">
    <property type="protein sequence ID" value="CAK5270206.1"/>
    <property type="molecule type" value="Genomic_DNA"/>
</dbReference>
<sequence>MLTVTPSFEDSAFYLGRPDEVLENVTWKRYSDRNLLIIKTSAAYADVSPEAPVSSDNEDDSADLDAEPANLNCVVTIGHDGCWMTPCGNWPIGSTYAKELAAIRLNCQALAPQDSKYATHYTRTVDALRRIVDLIKTPGYTQKGFMSQGSGGFKLRHIPFEQVKPGEQLVEGSHDLEIWPARQPEARNAIRLMLKEGSHVVHGIRAYDRDGRLIAPEDYMSKLRGATVMLTMNLSHIAFQSKKEDLVSADIVKMRIIANQSTAPSPLKRGKLALHDSEDEEEQSPTKKKRSVYVEDMNRPIVSYDDITLPYESSSFDASQSPTNGNSSRHSNGNTNSKKRKWGGQNNNNRGHSNARGKTYQNPTKSQDLEEDEDSRFLTQEEAWDDSALIDAWNAANEEYEALNGPSKGWKNEPICKSSLWYNTPPSEPAKKRPKTESDIVPELTNGGDGETDSTPIDFSSFVPNHDASLAAPQEGETAPGPVPLASAAYMPVPTDMTSQIDPRLVSQDDAFSRALSAMYWGGYWTAVYQCHRSTASDARVFPSVGGDEGVEDEDDSDSDESEDEVDQGFVSTQR</sequence>
<comment type="caution">
    <text evidence="2">The sequence shown here is derived from an EMBL/GenBank/DDBJ whole genome shotgun (WGS) entry which is preliminary data.</text>
</comment>
<feature type="region of interest" description="Disordered" evidence="1">
    <location>
        <begin position="540"/>
        <end position="575"/>
    </location>
</feature>
<evidence type="ECO:0000256" key="1">
    <source>
        <dbReference type="SAM" id="MobiDB-lite"/>
    </source>
</evidence>